<accession>X1M236</accession>
<protein>
    <submittedName>
        <fullName evidence="1">Uncharacterized protein</fullName>
    </submittedName>
</protein>
<proteinExistence type="predicted"/>
<sequence length="32" mass="3570">FAVLPDDIVAQLDTFRANIDFVGALYERISLS</sequence>
<name>X1M236_9ZZZZ</name>
<reference evidence="1" key="1">
    <citation type="journal article" date="2014" name="Front. Microbiol.">
        <title>High frequency of phylogenetically diverse reductive dehalogenase-homologous genes in deep subseafloor sedimentary metagenomes.</title>
        <authorList>
            <person name="Kawai M."/>
            <person name="Futagami T."/>
            <person name="Toyoda A."/>
            <person name="Takaki Y."/>
            <person name="Nishi S."/>
            <person name="Hori S."/>
            <person name="Arai W."/>
            <person name="Tsubouchi T."/>
            <person name="Morono Y."/>
            <person name="Uchiyama I."/>
            <person name="Ito T."/>
            <person name="Fujiyama A."/>
            <person name="Inagaki F."/>
            <person name="Takami H."/>
        </authorList>
    </citation>
    <scope>NUCLEOTIDE SEQUENCE</scope>
    <source>
        <strain evidence="1">Expedition CK06-06</strain>
    </source>
</reference>
<dbReference type="AlphaFoldDB" id="X1M236"/>
<feature type="non-terminal residue" evidence="1">
    <location>
        <position position="1"/>
    </location>
</feature>
<gene>
    <name evidence="1" type="ORF">S06H3_10938</name>
</gene>
<dbReference type="EMBL" id="BARV01005181">
    <property type="protein sequence ID" value="GAI12121.1"/>
    <property type="molecule type" value="Genomic_DNA"/>
</dbReference>
<organism evidence="1">
    <name type="scientific">marine sediment metagenome</name>
    <dbReference type="NCBI Taxonomy" id="412755"/>
    <lineage>
        <taxon>unclassified sequences</taxon>
        <taxon>metagenomes</taxon>
        <taxon>ecological metagenomes</taxon>
    </lineage>
</organism>
<comment type="caution">
    <text evidence="1">The sequence shown here is derived from an EMBL/GenBank/DDBJ whole genome shotgun (WGS) entry which is preliminary data.</text>
</comment>
<evidence type="ECO:0000313" key="1">
    <source>
        <dbReference type="EMBL" id="GAI12121.1"/>
    </source>
</evidence>